<comment type="similarity">
    <text evidence="1">Belongs to the carbohydrate kinase PfkB family.</text>
</comment>
<dbReference type="PANTHER" id="PTHR43320:SF2">
    <property type="entry name" value="2-DEHYDRO-3-DEOXYGLUCONOKINASE_2-DEHYDRO-3-DEOXYGALACTONOKINASE"/>
    <property type="match status" value="1"/>
</dbReference>
<comment type="caution">
    <text evidence="5">The sequence shown here is derived from an EMBL/GenBank/DDBJ whole genome shotgun (WGS) entry which is preliminary data.</text>
</comment>
<proteinExistence type="inferred from homology"/>
<keyword evidence="2" id="KW-0808">Transferase</keyword>
<feature type="domain" description="Carbohydrate kinase PfkB" evidence="4">
    <location>
        <begin position="1"/>
        <end position="316"/>
    </location>
</feature>
<name>A0A9D1DB70_9FIRM</name>
<dbReference type="GO" id="GO:0016301">
    <property type="term" value="F:kinase activity"/>
    <property type="evidence" value="ECO:0007669"/>
    <property type="project" value="UniProtKB-KW"/>
</dbReference>
<reference evidence="5" key="2">
    <citation type="journal article" date="2021" name="PeerJ">
        <title>Extensive microbial diversity within the chicken gut microbiome revealed by metagenomics and culture.</title>
        <authorList>
            <person name="Gilroy R."/>
            <person name="Ravi A."/>
            <person name="Getino M."/>
            <person name="Pursley I."/>
            <person name="Horton D.L."/>
            <person name="Alikhan N.F."/>
            <person name="Baker D."/>
            <person name="Gharbi K."/>
            <person name="Hall N."/>
            <person name="Watson M."/>
            <person name="Adriaenssens E.M."/>
            <person name="Foster-Nyarko E."/>
            <person name="Jarju S."/>
            <person name="Secka A."/>
            <person name="Antonio M."/>
            <person name="Oren A."/>
            <person name="Chaudhuri R.R."/>
            <person name="La Ragione R."/>
            <person name="Hildebrand F."/>
            <person name="Pallen M.J."/>
        </authorList>
    </citation>
    <scope>NUCLEOTIDE SEQUENCE</scope>
    <source>
        <strain evidence="5">ChiW25-3613</strain>
    </source>
</reference>
<sequence length="343" mass="37135">MKKLVTMGEIMLRLSTPNNEKFIQADEFDINYGGGEANVAVSCANYGHNAEFVTALPANELGDCAVAALRKYGVETKHIARCGERLGIYYLESGSAMRPSKVVYDRAHSSITTATAADFDFDDIFKDADWFHFTGITPAVSDSAAVLTEEALKAAKKHGVTVSVDLNFRKKLWSSEKAQKVMTGLMKYVDVCIGNEEDAELVLGFKPASTDVTSGKLNLEGYKSIFEQMVAKFGFKYAISSLRVSHSASDNGWSACIYNGETGEFYHSREYRITPIVDRVGGGDSFAGGVICGFLDGKDFKSALEFGVAASALKHTIPGDFNLVSRKEVEALAGGDGSGRVQR</sequence>
<protein>
    <submittedName>
        <fullName evidence="5">Sugar kinase</fullName>
    </submittedName>
</protein>
<dbReference type="PANTHER" id="PTHR43320">
    <property type="entry name" value="SUGAR KINASE"/>
    <property type="match status" value="1"/>
</dbReference>
<evidence type="ECO:0000256" key="1">
    <source>
        <dbReference type="ARBA" id="ARBA00010688"/>
    </source>
</evidence>
<dbReference type="InterPro" id="IPR011611">
    <property type="entry name" value="PfkB_dom"/>
</dbReference>
<dbReference type="Pfam" id="PF00294">
    <property type="entry name" value="PfkB"/>
    <property type="match status" value="1"/>
</dbReference>
<evidence type="ECO:0000313" key="5">
    <source>
        <dbReference type="EMBL" id="HIR39616.1"/>
    </source>
</evidence>
<dbReference type="SUPFAM" id="SSF53613">
    <property type="entry name" value="Ribokinase-like"/>
    <property type="match status" value="1"/>
</dbReference>
<evidence type="ECO:0000256" key="3">
    <source>
        <dbReference type="ARBA" id="ARBA00022777"/>
    </source>
</evidence>
<dbReference type="AlphaFoldDB" id="A0A9D1DB70"/>
<evidence type="ECO:0000259" key="4">
    <source>
        <dbReference type="Pfam" id="PF00294"/>
    </source>
</evidence>
<dbReference type="InterPro" id="IPR052700">
    <property type="entry name" value="Carb_kinase_PfkB-like"/>
</dbReference>
<reference evidence="5" key="1">
    <citation type="submission" date="2020-10" db="EMBL/GenBank/DDBJ databases">
        <authorList>
            <person name="Gilroy R."/>
        </authorList>
    </citation>
    <scope>NUCLEOTIDE SEQUENCE</scope>
    <source>
        <strain evidence="5">ChiW25-3613</strain>
    </source>
</reference>
<gene>
    <name evidence="5" type="ORF">IAB90_04445</name>
</gene>
<dbReference type="InterPro" id="IPR029056">
    <property type="entry name" value="Ribokinase-like"/>
</dbReference>
<evidence type="ECO:0000313" key="6">
    <source>
        <dbReference type="Proteomes" id="UP000824179"/>
    </source>
</evidence>
<dbReference type="Proteomes" id="UP000824179">
    <property type="component" value="Unassembled WGS sequence"/>
</dbReference>
<accession>A0A9D1DB70</accession>
<dbReference type="CDD" id="cd01166">
    <property type="entry name" value="KdgK"/>
    <property type="match status" value="1"/>
</dbReference>
<keyword evidence="3 5" id="KW-0418">Kinase</keyword>
<dbReference type="EMBL" id="DVHB01000075">
    <property type="protein sequence ID" value="HIR39616.1"/>
    <property type="molecule type" value="Genomic_DNA"/>
</dbReference>
<organism evidence="5 6">
    <name type="scientific">Candidatus Coproplasma stercoripullorum</name>
    <dbReference type="NCBI Taxonomy" id="2840751"/>
    <lineage>
        <taxon>Bacteria</taxon>
        <taxon>Bacillati</taxon>
        <taxon>Bacillota</taxon>
        <taxon>Clostridia</taxon>
        <taxon>Eubacteriales</taxon>
        <taxon>Candidatus Coproplasma</taxon>
    </lineage>
</organism>
<dbReference type="Gene3D" id="3.40.1190.20">
    <property type="match status" value="1"/>
</dbReference>
<evidence type="ECO:0000256" key="2">
    <source>
        <dbReference type="ARBA" id="ARBA00022679"/>
    </source>
</evidence>